<evidence type="ECO:0000313" key="4">
    <source>
        <dbReference type="Proteomes" id="UP000478417"/>
    </source>
</evidence>
<accession>A0A6B2M3X3</accession>
<evidence type="ECO:0000313" key="3">
    <source>
        <dbReference type="EMBL" id="NDV62919.1"/>
    </source>
</evidence>
<dbReference type="RefSeq" id="WP_163965718.1">
    <property type="nucleotide sequence ID" value="NZ_JAAGNX010000003.1"/>
</dbReference>
<dbReference type="Proteomes" id="UP000478417">
    <property type="component" value="Unassembled WGS sequence"/>
</dbReference>
<comment type="caution">
    <text evidence="3">The sequence shown here is derived from an EMBL/GenBank/DDBJ whole genome shotgun (WGS) entry which is preliminary data.</text>
</comment>
<dbReference type="AlphaFoldDB" id="A0A6B2M3X3"/>
<dbReference type="EMBL" id="JAAGNX010000003">
    <property type="protein sequence ID" value="NDV62919.1"/>
    <property type="molecule type" value="Genomic_DNA"/>
</dbReference>
<dbReference type="NCBIfam" id="TIGR02595">
    <property type="entry name" value="PEP_CTERM"/>
    <property type="match status" value="1"/>
</dbReference>
<organism evidence="3 4">
    <name type="scientific">Oceanipulchritudo coccoides</name>
    <dbReference type="NCBI Taxonomy" id="2706888"/>
    <lineage>
        <taxon>Bacteria</taxon>
        <taxon>Pseudomonadati</taxon>
        <taxon>Verrucomicrobiota</taxon>
        <taxon>Opitutia</taxon>
        <taxon>Puniceicoccales</taxon>
        <taxon>Oceanipulchritudinaceae</taxon>
        <taxon>Oceanipulchritudo</taxon>
    </lineage>
</organism>
<protein>
    <submittedName>
        <fullName evidence="3">PEP-CTERM sorting domain-containing protein</fullName>
    </submittedName>
</protein>
<keyword evidence="1" id="KW-0732">Signal</keyword>
<feature type="chain" id="PRO_5025527428" evidence="1">
    <location>
        <begin position="21"/>
        <end position="194"/>
    </location>
</feature>
<dbReference type="InterPro" id="IPR013424">
    <property type="entry name" value="Ice-binding_C"/>
</dbReference>
<keyword evidence="4" id="KW-1185">Reference proteome</keyword>
<sequence>MLKFKILLLSIVSGVTSAYGAITISIEQSGSDLHISTSGTYTVSPNQADVPLFGLVGQFLPTGFSNKNEIISLATGGSTGLYTGSITGTVPPLPDVSYNVTGVTGTTFGYVKDNNFNFGAIYGPVGFTPGTISSGFGVVQNATLADIGLTPSSSGSFSVGAQPVSWAVVPEPSTYVLACSSLALGFAFLRRKKR</sequence>
<feature type="signal peptide" evidence="1">
    <location>
        <begin position="1"/>
        <end position="20"/>
    </location>
</feature>
<gene>
    <name evidence="3" type="ORF">G0Q06_10690</name>
</gene>
<reference evidence="3 4" key="1">
    <citation type="submission" date="2020-02" db="EMBL/GenBank/DDBJ databases">
        <title>Albibacoteraceae fam. nov., the first described family within the subdivision 4 Verrucomicrobia.</title>
        <authorList>
            <person name="Xi F."/>
        </authorList>
    </citation>
    <scope>NUCLEOTIDE SEQUENCE [LARGE SCALE GENOMIC DNA]</scope>
    <source>
        <strain evidence="3 4">CK1056</strain>
    </source>
</reference>
<proteinExistence type="predicted"/>
<feature type="domain" description="Ice-binding protein C-terminal" evidence="2">
    <location>
        <begin position="169"/>
        <end position="191"/>
    </location>
</feature>
<dbReference type="Pfam" id="PF07589">
    <property type="entry name" value="PEP-CTERM"/>
    <property type="match status" value="1"/>
</dbReference>
<name>A0A6B2M3X3_9BACT</name>
<evidence type="ECO:0000259" key="2">
    <source>
        <dbReference type="Pfam" id="PF07589"/>
    </source>
</evidence>
<evidence type="ECO:0000256" key="1">
    <source>
        <dbReference type="SAM" id="SignalP"/>
    </source>
</evidence>